<evidence type="ECO:0000313" key="2">
    <source>
        <dbReference type="EMBL" id="MFC5864173.1"/>
    </source>
</evidence>
<dbReference type="InterPro" id="IPR002397">
    <property type="entry name" value="Cyt_P450_B"/>
</dbReference>
<gene>
    <name evidence="2" type="ORF">ACFPT7_17840</name>
</gene>
<evidence type="ECO:0000256" key="1">
    <source>
        <dbReference type="ARBA" id="ARBA00010617"/>
    </source>
</evidence>
<dbReference type="PANTHER" id="PTHR46696">
    <property type="entry name" value="P450, PUTATIVE (EUROFUNG)-RELATED"/>
    <property type="match status" value="1"/>
</dbReference>
<dbReference type="Pfam" id="PF00067">
    <property type="entry name" value="p450"/>
    <property type="match status" value="1"/>
</dbReference>
<dbReference type="EMBL" id="JBHSPH010000008">
    <property type="protein sequence ID" value="MFC5864173.1"/>
    <property type="molecule type" value="Genomic_DNA"/>
</dbReference>
<accession>A0ABW1EL94</accession>
<sequence length="419" mass="47084">MQASSEDTIVQPDESLSLLRLLDPDVISDPYPLYRQLRELEPVHWDPYMHAWLVTGYPEVVTVLRDYSADRTPPPAYLDELGLSFMKPFAQVMLKQMLFMDGAMHARLRAICGAAITPRRVEGLRSVIETIADELIDKIITQGHMDMVVDFANPLPATVTARMLGVPVEDRVQLQEWVIDIAEVLGNFQHHPDRVAEIVQSLEEMKSYIADRMEEERRRPTNGLIYSLMMAEVDGHKLSDDEVIANAIITLIGGHETTTNLIASGFLTLLRKPQAFEQFRSHPEIAASAVEELLRYESPVQHTARIAPADMQLGRKIIEKGSRVVAALAAANRDPVRFHDPDRLDLLRADNRHLAFGWAAHFCFGAPLARMEGQIAFNKLLSRISNPILCEEKLNWRGNAGLRGLTSLNISFDPSTPLN</sequence>
<dbReference type="CDD" id="cd20625">
    <property type="entry name" value="CYP164-like"/>
    <property type="match status" value="1"/>
</dbReference>
<protein>
    <submittedName>
        <fullName evidence="2">Cytochrome P450</fullName>
    </submittedName>
</protein>
<organism evidence="2 3">
    <name type="scientific">Acidicapsa dinghuensis</name>
    <dbReference type="NCBI Taxonomy" id="2218256"/>
    <lineage>
        <taxon>Bacteria</taxon>
        <taxon>Pseudomonadati</taxon>
        <taxon>Acidobacteriota</taxon>
        <taxon>Terriglobia</taxon>
        <taxon>Terriglobales</taxon>
        <taxon>Acidobacteriaceae</taxon>
        <taxon>Acidicapsa</taxon>
    </lineage>
</organism>
<name>A0ABW1EL94_9BACT</name>
<dbReference type="InterPro" id="IPR036396">
    <property type="entry name" value="Cyt_P450_sf"/>
</dbReference>
<dbReference type="PANTHER" id="PTHR46696:SF1">
    <property type="entry name" value="CYTOCHROME P450 YJIB-RELATED"/>
    <property type="match status" value="1"/>
</dbReference>
<reference evidence="3" key="1">
    <citation type="journal article" date="2019" name="Int. J. Syst. Evol. Microbiol.">
        <title>The Global Catalogue of Microorganisms (GCM) 10K type strain sequencing project: providing services to taxonomists for standard genome sequencing and annotation.</title>
        <authorList>
            <consortium name="The Broad Institute Genomics Platform"/>
            <consortium name="The Broad Institute Genome Sequencing Center for Infectious Disease"/>
            <person name="Wu L."/>
            <person name="Ma J."/>
        </authorList>
    </citation>
    <scope>NUCLEOTIDE SEQUENCE [LARGE SCALE GENOMIC DNA]</scope>
    <source>
        <strain evidence="3">JCM 4087</strain>
    </source>
</reference>
<dbReference type="Proteomes" id="UP001596091">
    <property type="component" value="Unassembled WGS sequence"/>
</dbReference>
<dbReference type="PRINTS" id="PR00359">
    <property type="entry name" value="BP450"/>
</dbReference>
<comment type="similarity">
    <text evidence="1">Belongs to the cytochrome P450 family.</text>
</comment>
<proteinExistence type="inferred from homology"/>
<comment type="caution">
    <text evidence="2">The sequence shown here is derived from an EMBL/GenBank/DDBJ whole genome shotgun (WGS) entry which is preliminary data.</text>
</comment>
<evidence type="ECO:0000313" key="3">
    <source>
        <dbReference type="Proteomes" id="UP001596091"/>
    </source>
</evidence>
<dbReference type="Gene3D" id="1.10.630.10">
    <property type="entry name" value="Cytochrome P450"/>
    <property type="match status" value="1"/>
</dbReference>
<dbReference type="SUPFAM" id="SSF48264">
    <property type="entry name" value="Cytochrome P450"/>
    <property type="match status" value="1"/>
</dbReference>
<dbReference type="RefSeq" id="WP_263340691.1">
    <property type="nucleotide sequence ID" value="NZ_JAGSYH010000006.1"/>
</dbReference>
<dbReference type="InterPro" id="IPR001128">
    <property type="entry name" value="Cyt_P450"/>
</dbReference>
<keyword evidence="3" id="KW-1185">Reference proteome</keyword>